<feature type="region of interest" description="Disordered" evidence="1">
    <location>
        <begin position="1"/>
        <end position="56"/>
    </location>
</feature>
<dbReference type="Proteomes" id="UP001642484">
    <property type="component" value="Unassembled WGS sequence"/>
</dbReference>
<dbReference type="EMBL" id="CAXAMN010017335">
    <property type="protein sequence ID" value="CAK9050227.1"/>
    <property type="molecule type" value="Genomic_DNA"/>
</dbReference>
<reference evidence="2 3" key="1">
    <citation type="submission" date="2024-02" db="EMBL/GenBank/DDBJ databases">
        <authorList>
            <person name="Chen Y."/>
            <person name="Shah S."/>
            <person name="Dougan E. K."/>
            <person name="Thang M."/>
            <person name="Chan C."/>
        </authorList>
    </citation>
    <scope>NUCLEOTIDE SEQUENCE [LARGE SCALE GENOMIC DNA]</scope>
</reference>
<dbReference type="Gene3D" id="1.10.8.10">
    <property type="entry name" value="DNA helicase RuvA subunit, C-terminal domain"/>
    <property type="match status" value="1"/>
</dbReference>
<sequence>SGTRFLPLQEALPNSRFAMESTTTTAPDVTKPTEEPTPAEAEATAPAATPIPAPARPSVSEQQERIQQVIEVTKASVQAAVQALQTFDWDVPRAVEKILSAHEATKQVLSQRNPSNPPVKSTIPVAAAPIIPVAQPVIHQLYAGHQSQALSIPGETDAIEGWLLAFLKGFAQGCLGGCAVGICSAFI</sequence>
<accession>A0ABP0MHG3</accession>
<feature type="non-terminal residue" evidence="2">
    <location>
        <position position="1"/>
    </location>
</feature>
<organism evidence="2 3">
    <name type="scientific">Durusdinium trenchii</name>
    <dbReference type="NCBI Taxonomy" id="1381693"/>
    <lineage>
        <taxon>Eukaryota</taxon>
        <taxon>Sar</taxon>
        <taxon>Alveolata</taxon>
        <taxon>Dinophyceae</taxon>
        <taxon>Suessiales</taxon>
        <taxon>Symbiodiniaceae</taxon>
        <taxon>Durusdinium</taxon>
    </lineage>
</organism>
<proteinExistence type="predicted"/>
<evidence type="ECO:0000313" key="2">
    <source>
        <dbReference type="EMBL" id="CAK9050227.1"/>
    </source>
</evidence>
<dbReference type="SUPFAM" id="SSF46934">
    <property type="entry name" value="UBA-like"/>
    <property type="match status" value="1"/>
</dbReference>
<comment type="caution">
    <text evidence="2">The sequence shown here is derived from an EMBL/GenBank/DDBJ whole genome shotgun (WGS) entry which is preliminary data.</text>
</comment>
<dbReference type="Pfam" id="PF14555">
    <property type="entry name" value="UBA_4"/>
    <property type="match status" value="1"/>
</dbReference>
<gene>
    <name evidence="2" type="ORF">CCMP2556_LOCUS25616</name>
</gene>
<evidence type="ECO:0000256" key="1">
    <source>
        <dbReference type="SAM" id="MobiDB-lite"/>
    </source>
</evidence>
<protein>
    <submittedName>
        <fullName evidence="2">Uncharacterized protein</fullName>
    </submittedName>
</protein>
<keyword evidence="3" id="KW-1185">Reference proteome</keyword>
<dbReference type="InterPro" id="IPR009060">
    <property type="entry name" value="UBA-like_sf"/>
</dbReference>
<name>A0ABP0MHG3_9DINO</name>
<evidence type="ECO:0000313" key="3">
    <source>
        <dbReference type="Proteomes" id="UP001642484"/>
    </source>
</evidence>
<feature type="compositionally biased region" description="Low complexity" evidence="1">
    <location>
        <begin position="22"/>
        <end position="48"/>
    </location>
</feature>